<reference evidence="2 3" key="1">
    <citation type="submission" date="2018-12" db="EMBL/GenBank/DDBJ databases">
        <title>Genome sequence and assembly of Colletotrichum trifolii.</title>
        <authorList>
            <person name="Gan P."/>
            <person name="Shirasu K."/>
        </authorList>
    </citation>
    <scope>NUCLEOTIDE SEQUENCE [LARGE SCALE GENOMIC DNA]</scope>
    <source>
        <strain evidence="2 3">543-2</strain>
    </source>
</reference>
<name>A0A4R8RLG5_COLTR</name>
<dbReference type="AlphaFoldDB" id="A0A4R8RLG5"/>
<feature type="compositionally biased region" description="Low complexity" evidence="1">
    <location>
        <begin position="112"/>
        <end position="141"/>
    </location>
</feature>
<evidence type="ECO:0000313" key="2">
    <source>
        <dbReference type="EMBL" id="TDZ61095.1"/>
    </source>
</evidence>
<sequence length="272" mass="29262">MSSTKTLTPPLGEEVDALQHHKMERERPTGQLFELQDVQKKQITGLASFDEEESQVRPPPPPSPGPPPGAPPPPVPPTGGERGLREFNYNGRDVKPRNSERSSGVMGRRRISSYSMYSGYSSYESSDGGRGDAAAAAAPAGGVAGGDSGNGGGGSGDVPQAEHVERLAKRTPDRSAIPPPLRTGSRATRNRGLGPGGGVVVKQPPPIYAPSQDYYNRVRFADEERARREEEDPAGPRRIEMSQIAGGHSASALWVFACCAFFWYRCLMDEDF</sequence>
<feature type="compositionally biased region" description="Pro residues" evidence="1">
    <location>
        <begin position="57"/>
        <end position="77"/>
    </location>
</feature>
<feature type="compositionally biased region" description="Basic and acidic residues" evidence="1">
    <location>
        <begin position="160"/>
        <end position="173"/>
    </location>
</feature>
<feature type="compositionally biased region" description="Gly residues" evidence="1">
    <location>
        <begin position="142"/>
        <end position="156"/>
    </location>
</feature>
<accession>A0A4R8RLG5</accession>
<gene>
    <name evidence="2" type="ORF">CTRI78_v004524</name>
</gene>
<keyword evidence="3" id="KW-1185">Reference proteome</keyword>
<organism evidence="2 3">
    <name type="scientific">Colletotrichum trifolii</name>
    <dbReference type="NCBI Taxonomy" id="5466"/>
    <lineage>
        <taxon>Eukaryota</taxon>
        <taxon>Fungi</taxon>
        <taxon>Dikarya</taxon>
        <taxon>Ascomycota</taxon>
        <taxon>Pezizomycotina</taxon>
        <taxon>Sordariomycetes</taxon>
        <taxon>Hypocreomycetidae</taxon>
        <taxon>Glomerellales</taxon>
        <taxon>Glomerellaceae</taxon>
        <taxon>Colletotrichum</taxon>
        <taxon>Colletotrichum orbiculare species complex</taxon>
    </lineage>
</organism>
<feature type="compositionally biased region" description="Basic and acidic residues" evidence="1">
    <location>
        <begin position="17"/>
        <end position="28"/>
    </location>
</feature>
<dbReference type="Proteomes" id="UP000295703">
    <property type="component" value="Unassembled WGS sequence"/>
</dbReference>
<dbReference type="EMBL" id="RYZW01000033">
    <property type="protein sequence ID" value="TDZ61095.1"/>
    <property type="molecule type" value="Genomic_DNA"/>
</dbReference>
<protein>
    <submittedName>
        <fullName evidence="2">Uncharacterized protein</fullName>
    </submittedName>
</protein>
<comment type="caution">
    <text evidence="2">The sequence shown here is derived from an EMBL/GenBank/DDBJ whole genome shotgun (WGS) entry which is preliminary data.</text>
</comment>
<proteinExistence type="predicted"/>
<evidence type="ECO:0000256" key="1">
    <source>
        <dbReference type="SAM" id="MobiDB-lite"/>
    </source>
</evidence>
<evidence type="ECO:0000313" key="3">
    <source>
        <dbReference type="Proteomes" id="UP000295703"/>
    </source>
</evidence>
<feature type="region of interest" description="Disordered" evidence="1">
    <location>
        <begin position="1"/>
        <end position="214"/>
    </location>
</feature>